<keyword evidence="6" id="KW-0963">Cytoplasm</keyword>
<dbReference type="InterPro" id="IPR036393">
    <property type="entry name" value="AceGlu_kinase-like_sf"/>
</dbReference>
<dbReference type="GO" id="GO:0005524">
    <property type="term" value="F:ATP binding"/>
    <property type="evidence" value="ECO:0007669"/>
    <property type="project" value="UniProtKB-KW"/>
</dbReference>
<dbReference type="Pfam" id="PF00696">
    <property type="entry name" value="AA_kinase"/>
    <property type="match status" value="1"/>
</dbReference>
<evidence type="ECO:0000256" key="12">
    <source>
        <dbReference type="ARBA" id="ARBA00032092"/>
    </source>
</evidence>
<dbReference type="GO" id="GO:0033862">
    <property type="term" value="F:UMP kinase activity"/>
    <property type="evidence" value="ECO:0007669"/>
    <property type="project" value="UniProtKB-EC"/>
</dbReference>
<feature type="domain" description="Aspartate/glutamate/uridylate kinase" evidence="14">
    <location>
        <begin position="7"/>
        <end position="216"/>
    </location>
</feature>
<evidence type="ECO:0000256" key="9">
    <source>
        <dbReference type="ARBA" id="ARBA00022777"/>
    </source>
</evidence>
<dbReference type="Gene3D" id="3.40.1160.10">
    <property type="entry name" value="Acetylglutamate kinase-like"/>
    <property type="match status" value="1"/>
</dbReference>
<dbReference type="InterPro" id="IPR015963">
    <property type="entry name" value="Uridylate_kinase_bac"/>
</dbReference>
<dbReference type="PANTHER" id="PTHR42833">
    <property type="entry name" value="URIDYLATE KINASE"/>
    <property type="match status" value="1"/>
</dbReference>
<dbReference type="PANTHER" id="PTHR42833:SF4">
    <property type="entry name" value="URIDYLATE KINASE PUMPKIN, CHLOROPLASTIC"/>
    <property type="match status" value="1"/>
</dbReference>
<sequence>MMKAKYKRILLKLSGESLMGKGDFGICQDTLGFVGDEIKKLVATGAQIGVVIGAGNIFRGVSMASKGMNRVAADNMGMLATVMNALALEAAFNKQGIETRVMSSIAMPQVCESYSRQRAEHHLNRDRVVIFGAGSGNPYFTTDTAAVLRGLEIGAEVVMKATRVDGVYDRDPLKDPQAVKFDALSYSETLQRRLKVMDSTAISLAMDNDIKIMVFNLHIKNSIADAVCGQNIGTIIQGDSDE</sequence>
<dbReference type="CDD" id="cd04254">
    <property type="entry name" value="AAK_UMPK-PyrH-Ec"/>
    <property type="match status" value="1"/>
</dbReference>
<dbReference type="UniPathway" id="UPA00159">
    <property type="reaction ID" value="UER00275"/>
</dbReference>
<evidence type="ECO:0000256" key="5">
    <source>
        <dbReference type="ARBA" id="ARBA00016403"/>
    </source>
</evidence>
<dbReference type="NCBIfam" id="TIGR02075">
    <property type="entry name" value="pyrH_bact"/>
    <property type="match status" value="1"/>
</dbReference>
<evidence type="ECO:0000256" key="1">
    <source>
        <dbReference type="ARBA" id="ARBA00004496"/>
    </source>
</evidence>
<gene>
    <name evidence="15" type="ORF">MNBD_DELTA03-659</name>
</gene>
<name>A0A3B0VNH5_9ZZZZ</name>
<dbReference type="InterPro" id="IPR001048">
    <property type="entry name" value="Asp/Glu/Uridylate_kinase"/>
</dbReference>
<keyword evidence="7 15" id="KW-0808">Transferase</keyword>
<dbReference type="HAMAP" id="MF_01220_B">
    <property type="entry name" value="PyrH_B"/>
    <property type="match status" value="1"/>
</dbReference>
<evidence type="ECO:0000256" key="10">
    <source>
        <dbReference type="ARBA" id="ARBA00022840"/>
    </source>
</evidence>
<evidence type="ECO:0000259" key="14">
    <source>
        <dbReference type="Pfam" id="PF00696"/>
    </source>
</evidence>
<evidence type="ECO:0000256" key="2">
    <source>
        <dbReference type="ARBA" id="ARBA00004791"/>
    </source>
</evidence>
<organism evidence="15">
    <name type="scientific">hydrothermal vent metagenome</name>
    <dbReference type="NCBI Taxonomy" id="652676"/>
    <lineage>
        <taxon>unclassified sequences</taxon>
        <taxon>metagenomes</taxon>
        <taxon>ecological metagenomes</taxon>
    </lineage>
</organism>
<evidence type="ECO:0000256" key="11">
    <source>
        <dbReference type="ARBA" id="ARBA00022975"/>
    </source>
</evidence>
<comment type="catalytic activity">
    <reaction evidence="13">
        <text>UMP + ATP = UDP + ADP</text>
        <dbReference type="Rhea" id="RHEA:24400"/>
        <dbReference type="ChEBI" id="CHEBI:30616"/>
        <dbReference type="ChEBI" id="CHEBI:57865"/>
        <dbReference type="ChEBI" id="CHEBI:58223"/>
        <dbReference type="ChEBI" id="CHEBI:456216"/>
        <dbReference type="EC" id="2.7.4.22"/>
    </reaction>
</comment>
<dbReference type="EC" id="2.7.4.22" evidence="4"/>
<comment type="subcellular location">
    <subcellularLocation>
        <location evidence="1">Cytoplasm</location>
    </subcellularLocation>
</comment>
<dbReference type="EMBL" id="UOEX01000247">
    <property type="protein sequence ID" value="VAW38419.1"/>
    <property type="molecule type" value="Genomic_DNA"/>
</dbReference>
<protein>
    <recommendedName>
        <fullName evidence="5">Uridylate kinase</fullName>
        <ecNumber evidence="4">2.7.4.22</ecNumber>
    </recommendedName>
    <alternativeName>
        <fullName evidence="12">Uridine monophosphate kinase</fullName>
    </alternativeName>
</protein>
<reference evidence="15" key="1">
    <citation type="submission" date="2018-06" db="EMBL/GenBank/DDBJ databases">
        <authorList>
            <person name="Zhirakovskaya E."/>
        </authorList>
    </citation>
    <scope>NUCLEOTIDE SEQUENCE</scope>
</reference>
<dbReference type="GO" id="GO:0044210">
    <property type="term" value="P:'de novo' CTP biosynthetic process"/>
    <property type="evidence" value="ECO:0007669"/>
    <property type="project" value="UniProtKB-UniPathway"/>
</dbReference>
<keyword evidence="9 15" id="KW-0418">Kinase</keyword>
<accession>A0A3B0VNH5</accession>
<evidence type="ECO:0000256" key="4">
    <source>
        <dbReference type="ARBA" id="ARBA00012899"/>
    </source>
</evidence>
<keyword evidence="8" id="KW-0547">Nucleotide-binding</keyword>
<dbReference type="GO" id="GO:0006225">
    <property type="term" value="P:UDP biosynthetic process"/>
    <property type="evidence" value="ECO:0007669"/>
    <property type="project" value="TreeGrafter"/>
</dbReference>
<evidence type="ECO:0000313" key="15">
    <source>
        <dbReference type="EMBL" id="VAW38419.1"/>
    </source>
</evidence>
<proteinExistence type="inferred from homology"/>
<dbReference type="FunFam" id="3.40.1160.10:FF:000001">
    <property type="entry name" value="Uridylate kinase"/>
    <property type="match status" value="1"/>
</dbReference>
<dbReference type="AlphaFoldDB" id="A0A3B0VNH5"/>
<evidence type="ECO:0000256" key="3">
    <source>
        <dbReference type="ARBA" id="ARBA00007614"/>
    </source>
</evidence>
<keyword evidence="10" id="KW-0067">ATP-binding</keyword>
<keyword evidence="11" id="KW-0665">Pyrimidine biosynthesis</keyword>
<comment type="pathway">
    <text evidence="2">Pyrimidine metabolism; CTP biosynthesis via de novo pathway; UDP from UMP (UMPK route): step 1/1.</text>
</comment>
<comment type="similarity">
    <text evidence="3">Belongs to the UMP kinase family.</text>
</comment>
<evidence type="ECO:0000256" key="13">
    <source>
        <dbReference type="ARBA" id="ARBA00047767"/>
    </source>
</evidence>
<dbReference type="SUPFAM" id="SSF53633">
    <property type="entry name" value="Carbamate kinase-like"/>
    <property type="match status" value="1"/>
</dbReference>
<dbReference type="InterPro" id="IPR011817">
    <property type="entry name" value="Uridylate_kinase"/>
</dbReference>
<dbReference type="PIRSF" id="PIRSF005650">
    <property type="entry name" value="Uridylate_kin"/>
    <property type="match status" value="1"/>
</dbReference>
<evidence type="ECO:0000256" key="8">
    <source>
        <dbReference type="ARBA" id="ARBA00022741"/>
    </source>
</evidence>
<evidence type="ECO:0000256" key="7">
    <source>
        <dbReference type="ARBA" id="ARBA00022679"/>
    </source>
</evidence>
<evidence type="ECO:0000256" key="6">
    <source>
        <dbReference type="ARBA" id="ARBA00022490"/>
    </source>
</evidence>
<dbReference type="GO" id="GO:0005829">
    <property type="term" value="C:cytosol"/>
    <property type="evidence" value="ECO:0007669"/>
    <property type="project" value="TreeGrafter"/>
</dbReference>